<dbReference type="Pfam" id="PF05235">
    <property type="entry name" value="CHAD"/>
    <property type="match status" value="1"/>
</dbReference>
<dbReference type="Pfam" id="PF01928">
    <property type="entry name" value="CYTH"/>
    <property type="match status" value="1"/>
</dbReference>
<feature type="region of interest" description="Disordered" evidence="1">
    <location>
        <begin position="1"/>
        <end position="51"/>
    </location>
</feature>
<evidence type="ECO:0000313" key="5">
    <source>
        <dbReference type="Proteomes" id="UP000295621"/>
    </source>
</evidence>
<dbReference type="PANTHER" id="PTHR39339">
    <property type="entry name" value="SLR1444 PROTEIN"/>
    <property type="match status" value="1"/>
</dbReference>
<feature type="domain" description="CYTH" evidence="2">
    <location>
        <begin position="52"/>
        <end position="267"/>
    </location>
</feature>
<feature type="domain" description="CHAD" evidence="3">
    <location>
        <begin position="283"/>
        <end position="566"/>
    </location>
</feature>
<name>A0A4R4RRG6_9ACTN</name>
<dbReference type="Gene3D" id="1.40.20.10">
    <property type="entry name" value="CHAD domain"/>
    <property type="match status" value="1"/>
</dbReference>
<sequence length="575" mass="62176">MAPAARRHLGPRAPRPRRRAAGGHAAGAHRTQTAPEVHHVSRAEQAARPHTAREVEQKFRVHGLFRIPDLSTLAGVSAVDDLGVVELESAYYDTPDLRLAREGITLRRRVTRTLGGETNLGRAGGDEGWHLKLPAGGVGVRDEIRLPLEPGAEGDGRPAAGPRTPPAALAVLVRVITRTEPLVLVSTLRTTRARQVIRDGDGDVGELVDDTVHVVGSDGTIAARFREIELEELRGGPLIATVAAALGDAGAVGGEFVAKAVRALGPNAAAPPEVPVFPVPKAKDPARDTLVAYLSTHVRALRAADIAFRREPADPEAVHQLRVAARRLRSGLRTFRPLLDKPWAEQLRTELAWFAGSLGELREGDVLRERLDRHCADLPSDLPAAEVKQLLAEVLGGTVADARARVAELLDDDRYFALHDHLVRAVARPLVGPDAERPARDVLPPLVEKAWTRLDRAAEGLTDADADDEWHDARLAAKRTRYAAEAVVPTLGGDAKAFARQIEKVTEILGEHQDAAMAAAKARELANSEHASADVAFALGVLASNERARVHAARAAFAEAWPQVRRVKWRRWLEP</sequence>
<dbReference type="SMART" id="SM00880">
    <property type="entry name" value="CHAD"/>
    <property type="match status" value="1"/>
</dbReference>
<protein>
    <submittedName>
        <fullName evidence="4">CYTH and CHAD domain-containing protein</fullName>
    </submittedName>
</protein>
<evidence type="ECO:0000259" key="2">
    <source>
        <dbReference type="PROSITE" id="PS51707"/>
    </source>
</evidence>
<dbReference type="InterPro" id="IPR033469">
    <property type="entry name" value="CYTH-like_dom_sf"/>
</dbReference>
<evidence type="ECO:0000313" key="4">
    <source>
        <dbReference type="EMBL" id="TDC52174.1"/>
    </source>
</evidence>
<comment type="caution">
    <text evidence="4">The sequence shown here is derived from an EMBL/GenBank/DDBJ whole genome shotgun (WGS) entry which is preliminary data.</text>
</comment>
<reference evidence="4 5" key="1">
    <citation type="submission" date="2019-02" db="EMBL/GenBank/DDBJ databases">
        <title>Draft genome sequences of novel Actinobacteria.</title>
        <authorList>
            <person name="Sahin N."/>
            <person name="Ay H."/>
            <person name="Saygin H."/>
        </authorList>
    </citation>
    <scope>NUCLEOTIDE SEQUENCE [LARGE SCALE GENOMIC DNA]</scope>
    <source>
        <strain evidence="4 5">KC603</strain>
    </source>
</reference>
<dbReference type="Gene3D" id="2.40.320.10">
    <property type="entry name" value="Hypothetical Protein Pfu-838710-001"/>
    <property type="match status" value="1"/>
</dbReference>
<dbReference type="InterPro" id="IPR038186">
    <property type="entry name" value="CHAD_dom_sf"/>
</dbReference>
<keyword evidence="5" id="KW-1185">Reference proteome</keyword>
<feature type="compositionally biased region" description="Basic and acidic residues" evidence="1">
    <location>
        <begin position="36"/>
        <end position="51"/>
    </location>
</feature>
<gene>
    <name evidence="4" type="ORF">E1212_10055</name>
</gene>
<dbReference type="EMBL" id="SMKL01000017">
    <property type="protein sequence ID" value="TDC52174.1"/>
    <property type="molecule type" value="Genomic_DNA"/>
</dbReference>
<dbReference type="Proteomes" id="UP000295621">
    <property type="component" value="Unassembled WGS sequence"/>
</dbReference>
<dbReference type="PROSITE" id="PS51707">
    <property type="entry name" value="CYTH"/>
    <property type="match status" value="1"/>
</dbReference>
<dbReference type="CDD" id="cd07374">
    <property type="entry name" value="CYTH-like_Pase"/>
    <property type="match status" value="1"/>
</dbReference>
<dbReference type="PANTHER" id="PTHR39339:SF1">
    <property type="entry name" value="CHAD DOMAIN-CONTAINING PROTEIN"/>
    <property type="match status" value="1"/>
</dbReference>
<feature type="compositionally biased region" description="Basic residues" evidence="1">
    <location>
        <begin position="1"/>
        <end position="21"/>
    </location>
</feature>
<dbReference type="OrthoDB" id="9777271at2"/>
<accession>A0A4R4RRG6</accession>
<dbReference type="SMART" id="SM01118">
    <property type="entry name" value="CYTH"/>
    <property type="match status" value="1"/>
</dbReference>
<dbReference type="SUPFAM" id="SSF55154">
    <property type="entry name" value="CYTH-like phosphatases"/>
    <property type="match status" value="1"/>
</dbReference>
<dbReference type="InterPro" id="IPR007899">
    <property type="entry name" value="CHAD_dom"/>
</dbReference>
<organism evidence="4 5">
    <name type="scientific">Jiangella ureilytica</name>
    <dbReference type="NCBI Taxonomy" id="2530374"/>
    <lineage>
        <taxon>Bacteria</taxon>
        <taxon>Bacillati</taxon>
        <taxon>Actinomycetota</taxon>
        <taxon>Actinomycetes</taxon>
        <taxon>Jiangellales</taxon>
        <taxon>Jiangellaceae</taxon>
        <taxon>Jiangella</taxon>
    </lineage>
</organism>
<dbReference type="InterPro" id="IPR023577">
    <property type="entry name" value="CYTH_domain"/>
</dbReference>
<dbReference type="AlphaFoldDB" id="A0A4R4RRG6"/>
<dbReference type="PROSITE" id="PS51708">
    <property type="entry name" value="CHAD"/>
    <property type="match status" value="1"/>
</dbReference>
<proteinExistence type="predicted"/>
<evidence type="ECO:0000256" key="1">
    <source>
        <dbReference type="SAM" id="MobiDB-lite"/>
    </source>
</evidence>
<evidence type="ECO:0000259" key="3">
    <source>
        <dbReference type="PROSITE" id="PS51708"/>
    </source>
</evidence>